<evidence type="ECO:0000313" key="1">
    <source>
        <dbReference type="EMBL" id="CAK9198795.1"/>
    </source>
</evidence>
<proteinExistence type="predicted"/>
<keyword evidence="2" id="KW-1185">Reference proteome</keyword>
<protein>
    <submittedName>
        <fullName evidence="1">Uncharacterized protein</fullName>
    </submittedName>
</protein>
<gene>
    <name evidence="1" type="ORF">CSSPTR1EN2_LOCUS4615</name>
</gene>
<reference evidence="1" key="1">
    <citation type="submission" date="2024-02" db="EMBL/GenBank/DDBJ databases">
        <authorList>
            <consortium name="ELIXIR-Norway"/>
            <consortium name="Elixir Norway"/>
        </authorList>
    </citation>
    <scope>NUCLEOTIDE SEQUENCE</scope>
</reference>
<name>A0ABP0TKB7_9BRYO</name>
<dbReference type="Proteomes" id="UP001497512">
    <property type="component" value="Chromosome 12"/>
</dbReference>
<organism evidence="1 2">
    <name type="scientific">Sphagnum troendelagicum</name>
    <dbReference type="NCBI Taxonomy" id="128251"/>
    <lineage>
        <taxon>Eukaryota</taxon>
        <taxon>Viridiplantae</taxon>
        <taxon>Streptophyta</taxon>
        <taxon>Embryophyta</taxon>
        <taxon>Bryophyta</taxon>
        <taxon>Sphagnophytina</taxon>
        <taxon>Sphagnopsida</taxon>
        <taxon>Sphagnales</taxon>
        <taxon>Sphagnaceae</taxon>
        <taxon>Sphagnum</taxon>
    </lineage>
</organism>
<sequence length="137" mass="14931">MPVLQVRAFSNGLLCISGKRSGMESGDGPRDSLWEPLTGVEQSLRTSTGDVRLLERFGTDNMFVPRDYSTQQLESPIMSSSALAPPSGMNHVSGDILNRVVSARESPSCIQSAVSENRTEHSAISKHNLWLQDAARD</sequence>
<accession>A0ABP0TKB7</accession>
<dbReference type="EMBL" id="OZ019904">
    <property type="protein sequence ID" value="CAK9198795.1"/>
    <property type="molecule type" value="Genomic_DNA"/>
</dbReference>
<evidence type="ECO:0000313" key="2">
    <source>
        <dbReference type="Proteomes" id="UP001497512"/>
    </source>
</evidence>